<dbReference type="Pfam" id="PF02635">
    <property type="entry name" value="DsrE"/>
    <property type="match status" value="1"/>
</dbReference>
<dbReference type="NCBIfam" id="NF001237">
    <property type="entry name" value="PRK00207.1"/>
    <property type="match status" value="1"/>
</dbReference>
<dbReference type="GO" id="GO:0016783">
    <property type="term" value="F:sulfurtransferase activity"/>
    <property type="evidence" value="ECO:0007669"/>
    <property type="project" value="InterPro"/>
</dbReference>
<dbReference type="InterPro" id="IPR017463">
    <property type="entry name" value="Sulphur_relay_TusD/DsrE"/>
</dbReference>
<accession>A0A379CB30</accession>
<name>A0A379CB30_9PAST</name>
<organism evidence="5 6">
    <name type="scientific">Phocoenobacter uteri</name>
    <dbReference type="NCBI Taxonomy" id="146806"/>
    <lineage>
        <taxon>Bacteria</taxon>
        <taxon>Pseudomonadati</taxon>
        <taxon>Pseudomonadota</taxon>
        <taxon>Gammaproteobacteria</taxon>
        <taxon>Pasteurellales</taxon>
        <taxon>Pasteurellaceae</taxon>
        <taxon>Phocoenobacter</taxon>
    </lineage>
</organism>
<evidence type="ECO:0000256" key="3">
    <source>
        <dbReference type="ARBA" id="ARBA00022490"/>
    </source>
</evidence>
<dbReference type="AlphaFoldDB" id="A0A379CB30"/>
<evidence type="ECO:0000256" key="1">
    <source>
        <dbReference type="ARBA" id="ARBA00004496"/>
    </source>
</evidence>
<comment type="subcellular location">
    <subcellularLocation>
        <location evidence="1">Cytoplasm</location>
    </subcellularLocation>
</comment>
<dbReference type="EC" id="2.8.1.-" evidence="5"/>
<comment type="similarity">
    <text evidence="2">Belongs to the DsrE/TusD family.</text>
</comment>
<keyword evidence="3" id="KW-0963">Cytoplasm</keyword>
<sequence length="126" mass="13809">MNYVIAVKSPVFGSQGSALAYQFVETLLAQKHSVTQVFFFQDGVSNANCLVNPASDEVNLVEKWQNLAKSHRLSLHLCVSAAQRRGVVDQSTTPITDNINLAESFILAGLGEFSQAMFNADRLITF</sequence>
<evidence type="ECO:0000256" key="2">
    <source>
        <dbReference type="ARBA" id="ARBA00007067"/>
    </source>
</evidence>
<proteinExistence type="inferred from homology"/>
<dbReference type="InterPro" id="IPR027396">
    <property type="entry name" value="DsrEFH-like"/>
</dbReference>
<dbReference type="OrthoDB" id="9787483at2"/>
<dbReference type="InterPro" id="IPR003787">
    <property type="entry name" value="Sulphur_relay_DsrE/F-like"/>
</dbReference>
<dbReference type="RefSeq" id="WP_115315990.1">
    <property type="nucleotide sequence ID" value="NZ_LWIF01000001.1"/>
</dbReference>
<reference evidence="5 6" key="1">
    <citation type="submission" date="2018-06" db="EMBL/GenBank/DDBJ databases">
        <authorList>
            <consortium name="Pathogen Informatics"/>
            <person name="Doyle S."/>
        </authorList>
    </citation>
    <scope>NUCLEOTIDE SEQUENCE [LARGE SCALE GENOMIC DNA]</scope>
    <source>
        <strain evidence="5 6">NCTC12872</strain>
    </source>
</reference>
<dbReference type="FunFam" id="3.40.1260.10:FF:000001">
    <property type="entry name" value="Sulfurtransferase TusD"/>
    <property type="match status" value="1"/>
</dbReference>
<evidence type="ECO:0000313" key="5">
    <source>
        <dbReference type="EMBL" id="SUB59520.1"/>
    </source>
</evidence>
<dbReference type="NCBIfam" id="TIGR03012">
    <property type="entry name" value="sulf_tusD_dsrE"/>
    <property type="match status" value="1"/>
</dbReference>
<keyword evidence="4 5" id="KW-0808">Transferase</keyword>
<gene>
    <name evidence="5" type="primary">tusD</name>
    <name evidence="5" type="ORF">NCTC12872_01508</name>
</gene>
<evidence type="ECO:0000256" key="4">
    <source>
        <dbReference type="ARBA" id="ARBA00022679"/>
    </source>
</evidence>
<dbReference type="Proteomes" id="UP000255417">
    <property type="component" value="Unassembled WGS sequence"/>
</dbReference>
<dbReference type="GO" id="GO:0002143">
    <property type="term" value="P:tRNA wobble position uridine thiolation"/>
    <property type="evidence" value="ECO:0007669"/>
    <property type="project" value="TreeGrafter"/>
</dbReference>
<protein>
    <submittedName>
        <fullName evidence="5">Sulfurtransferase TusD</fullName>
        <ecNumber evidence="5">2.8.1.-</ecNumber>
    </submittedName>
</protein>
<dbReference type="EMBL" id="UGTA01000001">
    <property type="protein sequence ID" value="SUB59520.1"/>
    <property type="molecule type" value="Genomic_DNA"/>
</dbReference>
<dbReference type="GO" id="GO:0097163">
    <property type="term" value="F:sulfur carrier activity"/>
    <property type="evidence" value="ECO:0007669"/>
    <property type="project" value="TreeGrafter"/>
</dbReference>
<evidence type="ECO:0000313" key="6">
    <source>
        <dbReference type="Proteomes" id="UP000255417"/>
    </source>
</evidence>
<dbReference type="PANTHER" id="PTHR34874">
    <property type="entry name" value="PROTEIN YCHN"/>
    <property type="match status" value="1"/>
</dbReference>
<dbReference type="PANTHER" id="PTHR34874:SF3">
    <property type="entry name" value="SULFURTRANSFERASE TUSD"/>
    <property type="match status" value="1"/>
</dbReference>
<dbReference type="Gene3D" id="3.40.1260.10">
    <property type="entry name" value="DsrEFH-like"/>
    <property type="match status" value="1"/>
</dbReference>
<keyword evidence="6" id="KW-1185">Reference proteome</keyword>
<dbReference type="SUPFAM" id="SSF75169">
    <property type="entry name" value="DsrEFH-like"/>
    <property type="match status" value="1"/>
</dbReference>
<dbReference type="GO" id="GO:1990228">
    <property type="term" value="C:sulfurtransferase complex"/>
    <property type="evidence" value="ECO:0007669"/>
    <property type="project" value="TreeGrafter"/>
</dbReference>